<dbReference type="Pfam" id="PF04576">
    <property type="entry name" value="Zein-binding"/>
    <property type="match status" value="1"/>
</dbReference>
<dbReference type="GO" id="GO:0016020">
    <property type="term" value="C:membrane"/>
    <property type="evidence" value="ECO:0007669"/>
    <property type="project" value="UniProtKB-SubCell"/>
</dbReference>
<sequence length="510" mass="58312">MDSEAFPSSLDLVKCCNCPCSCSLSTGPSTSWLRSVKRKHDELESNSPFAIVGLDTFSVIRVQVENECNALREMVSNQKQAIQDLYTELEEERNASSSAANEAMSMILRLQREKAEIQMEARQFKRFAEEKMAHDQQELAVFEDLLYKREQAIQSLTCEVQAYKHRMMSFGLTEAEADGERGQQSCSQNIVEYEAQCESPMYDYPPLKCNLNEAHGPLDHDNDIADIEKYAFGETPRNRDHVMNLGNRISQLERSSSTNNQLDADFYGTKNILEKVVVGQSPRRSRHSRKFSNDSSFFMGMPQVNESPRHASSFRKEYVLQSQCEEYSNLRKMDNASEFGDDMSDRVYTIDSIHNGATYNGFSESKPTVGICEDYLTTPRGSMNQVDMGDPEIKKLYLRLQALEADRESMRQAIISMRTDKAQLVLLKEIAQHLCKEMTPERQVVVKKPSVTKSFSFMSVFKWIVSFVFWKRKARRSKYLFGLSNGVGLLMLLEKGPHVKQWRCLSSAQV</sequence>
<name>A0A6J1DDI1_MOMCH</name>
<dbReference type="PANTHER" id="PTHR31422">
    <property type="entry name" value="BNAANNG28530D PROTEIN"/>
    <property type="match status" value="1"/>
</dbReference>
<dbReference type="GO" id="GO:0080115">
    <property type="term" value="F:myosin XI tail binding"/>
    <property type="evidence" value="ECO:0007669"/>
    <property type="project" value="UniProtKB-ARBA"/>
</dbReference>
<organism evidence="7 8">
    <name type="scientific">Momordica charantia</name>
    <name type="common">Bitter gourd</name>
    <name type="synonym">Balsam pear</name>
    <dbReference type="NCBI Taxonomy" id="3673"/>
    <lineage>
        <taxon>Eukaryota</taxon>
        <taxon>Viridiplantae</taxon>
        <taxon>Streptophyta</taxon>
        <taxon>Embryophyta</taxon>
        <taxon>Tracheophyta</taxon>
        <taxon>Spermatophyta</taxon>
        <taxon>Magnoliopsida</taxon>
        <taxon>eudicotyledons</taxon>
        <taxon>Gunneridae</taxon>
        <taxon>Pentapetalae</taxon>
        <taxon>rosids</taxon>
        <taxon>fabids</taxon>
        <taxon>Cucurbitales</taxon>
        <taxon>Cucurbitaceae</taxon>
        <taxon>Momordiceae</taxon>
        <taxon>Momordica</taxon>
    </lineage>
</organism>
<dbReference type="InterPro" id="IPR007656">
    <property type="entry name" value="GTD-bd"/>
</dbReference>
<dbReference type="RefSeq" id="XP_022151437.1">
    <property type="nucleotide sequence ID" value="XM_022295745.1"/>
</dbReference>
<feature type="coiled-coil region" evidence="5">
    <location>
        <begin position="393"/>
        <end position="420"/>
    </location>
</feature>
<keyword evidence="3" id="KW-1133">Transmembrane helix</keyword>
<evidence type="ECO:0000256" key="2">
    <source>
        <dbReference type="ARBA" id="ARBA00022692"/>
    </source>
</evidence>
<dbReference type="PANTHER" id="PTHR31422:SF0">
    <property type="entry name" value="MYOSIN-BINDING PROTEIN 7"/>
    <property type="match status" value="1"/>
</dbReference>
<protein>
    <submittedName>
        <fullName evidence="8">Myosin-binding protein 7</fullName>
    </submittedName>
</protein>
<comment type="subcellular location">
    <subcellularLocation>
        <location evidence="1">Membrane</location>
    </subcellularLocation>
</comment>
<evidence type="ECO:0000259" key="6">
    <source>
        <dbReference type="PROSITE" id="PS51775"/>
    </source>
</evidence>
<evidence type="ECO:0000256" key="1">
    <source>
        <dbReference type="ARBA" id="ARBA00004370"/>
    </source>
</evidence>
<evidence type="ECO:0000256" key="4">
    <source>
        <dbReference type="ARBA" id="ARBA00023136"/>
    </source>
</evidence>
<gene>
    <name evidence="8" type="primary">LOC111019371</name>
</gene>
<accession>A0A6J1DDI1</accession>
<proteinExistence type="predicted"/>
<keyword evidence="2" id="KW-0812">Transmembrane</keyword>
<evidence type="ECO:0000313" key="7">
    <source>
        <dbReference type="Proteomes" id="UP000504603"/>
    </source>
</evidence>
<dbReference type="PROSITE" id="PS51775">
    <property type="entry name" value="GTD_BINDING"/>
    <property type="match status" value="1"/>
</dbReference>
<keyword evidence="4" id="KW-0472">Membrane</keyword>
<dbReference type="AlphaFoldDB" id="A0A6J1DDI1"/>
<evidence type="ECO:0000256" key="5">
    <source>
        <dbReference type="SAM" id="Coils"/>
    </source>
</evidence>
<evidence type="ECO:0000256" key="3">
    <source>
        <dbReference type="ARBA" id="ARBA00022989"/>
    </source>
</evidence>
<dbReference type="OrthoDB" id="1060521at2759"/>
<dbReference type="Proteomes" id="UP000504603">
    <property type="component" value="Unplaced"/>
</dbReference>
<feature type="coiled-coil region" evidence="5">
    <location>
        <begin position="61"/>
        <end position="130"/>
    </location>
</feature>
<dbReference type="KEGG" id="mcha:111019371"/>
<evidence type="ECO:0000313" key="8">
    <source>
        <dbReference type="RefSeq" id="XP_022151437.1"/>
    </source>
</evidence>
<dbReference type="GeneID" id="111019371"/>
<feature type="domain" description="GTD-binding" evidence="6">
    <location>
        <begin position="66"/>
        <end position="164"/>
    </location>
</feature>
<keyword evidence="5" id="KW-0175">Coiled coil</keyword>
<reference evidence="8" key="1">
    <citation type="submission" date="2025-08" db="UniProtKB">
        <authorList>
            <consortium name="RefSeq"/>
        </authorList>
    </citation>
    <scope>IDENTIFICATION</scope>
    <source>
        <strain evidence="8">OHB3-1</strain>
    </source>
</reference>
<keyword evidence="7" id="KW-1185">Reference proteome</keyword>